<sequence>MSFSCKEFITNYNSIIKKLLAIIGFLTKSAKMETVANVCLLRTTKVRTKQPTRCRVKTFGVWE</sequence>
<comment type="caution">
    <text evidence="1">The sequence shown here is derived from an EMBL/GenBank/DDBJ whole genome shotgun (WGS) entry which is preliminary data.</text>
</comment>
<evidence type="ECO:0000313" key="2">
    <source>
        <dbReference type="Proteomes" id="UP000235771"/>
    </source>
</evidence>
<gene>
    <name evidence="1" type="ORF">CJ216_05745</name>
</gene>
<protein>
    <submittedName>
        <fullName evidence="1">Uncharacterized protein</fullName>
    </submittedName>
</protein>
<proteinExistence type="predicted"/>
<organism evidence="1 2">
    <name type="scientific">Gardnerella greenwoodii</name>
    <dbReference type="NCBI Taxonomy" id="2914925"/>
    <lineage>
        <taxon>Bacteria</taxon>
        <taxon>Bacillati</taxon>
        <taxon>Actinomycetota</taxon>
        <taxon>Actinomycetes</taxon>
        <taxon>Bifidobacteriales</taxon>
        <taxon>Bifidobacteriaceae</taxon>
        <taxon>Gardnerella</taxon>
    </lineage>
</organism>
<keyword evidence="2" id="KW-1185">Reference proteome</keyword>
<dbReference type="AlphaFoldDB" id="A0A2N6RWK9"/>
<accession>A0A2N6RWK9</accession>
<evidence type="ECO:0000313" key="1">
    <source>
        <dbReference type="EMBL" id="PMC42497.1"/>
    </source>
</evidence>
<name>A0A2N6RWK9_9BIFI</name>
<dbReference type="Proteomes" id="UP000235771">
    <property type="component" value="Unassembled WGS sequence"/>
</dbReference>
<reference evidence="1 2" key="1">
    <citation type="submission" date="2017-09" db="EMBL/GenBank/DDBJ databases">
        <title>Bacterial strain isolated from the female urinary microbiota.</title>
        <authorList>
            <person name="Thomas-White K."/>
            <person name="Kumar N."/>
            <person name="Forster S."/>
            <person name="Putonti C."/>
            <person name="Lawley T."/>
            <person name="Wolfe A.J."/>
        </authorList>
    </citation>
    <scope>NUCLEOTIDE SEQUENCE [LARGE SCALE GENOMIC DNA]</scope>
    <source>
        <strain evidence="1 2">UMB1686</strain>
    </source>
</reference>
<dbReference type="EMBL" id="PNGV01000002">
    <property type="protein sequence ID" value="PMC42497.1"/>
    <property type="molecule type" value="Genomic_DNA"/>
</dbReference>